<dbReference type="eggNOG" id="ENOG5032W1M">
    <property type="taxonomic scope" value="Bacteria"/>
</dbReference>
<accession>D6SJX0</accession>
<gene>
    <name evidence="1" type="ORF">Dthio_PD3629</name>
</gene>
<dbReference type="Proteomes" id="UP000005496">
    <property type="component" value="Unassembled WGS sequence"/>
</dbReference>
<comment type="caution">
    <text evidence="1">The sequence shown here is derived from an EMBL/GenBank/DDBJ whole genome shotgun (WGS) entry which is preliminary data.</text>
</comment>
<evidence type="ECO:0000313" key="2">
    <source>
        <dbReference type="Proteomes" id="UP000005496"/>
    </source>
</evidence>
<proteinExistence type="predicted"/>
<evidence type="ECO:0008006" key="3">
    <source>
        <dbReference type="Google" id="ProtNLM"/>
    </source>
</evidence>
<dbReference type="EMBL" id="ACJN02000001">
    <property type="protein sequence ID" value="EFI36173.1"/>
    <property type="molecule type" value="Genomic_DNA"/>
</dbReference>
<evidence type="ECO:0000313" key="1">
    <source>
        <dbReference type="EMBL" id="EFI36173.1"/>
    </source>
</evidence>
<organism evidence="1 2">
    <name type="scientific">Desulfonatronospira thiodismutans ASO3-1</name>
    <dbReference type="NCBI Taxonomy" id="555779"/>
    <lineage>
        <taxon>Bacteria</taxon>
        <taxon>Pseudomonadati</taxon>
        <taxon>Thermodesulfobacteriota</taxon>
        <taxon>Desulfovibrionia</taxon>
        <taxon>Desulfovibrionales</taxon>
        <taxon>Desulfonatronovibrionaceae</taxon>
        <taxon>Desulfonatronospira</taxon>
    </lineage>
</organism>
<dbReference type="AlphaFoldDB" id="D6SJX0"/>
<name>D6SJX0_9BACT</name>
<keyword evidence="2" id="KW-1185">Reference proteome</keyword>
<dbReference type="OrthoDB" id="5472865at2"/>
<reference evidence="1" key="1">
    <citation type="submission" date="2010-05" db="EMBL/GenBank/DDBJ databases">
        <title>The draft genome of Desulfonatronospira thiodismutans ASO3-1.</title>
        <authorList>
            <consortium name="US DOE Joint Genome Institute (JGI-PGF)"/>
            <person name="Lucas S."/>
            <person name="Copeland A."/>
            <person name="Lapidus A."/>
            <person name="Cheng J.-F."/>
            <person name="Bruce D."/>
            <person name="Goodwin L."/>
            <person name="Pitluck S."/>
            <person name="Chertkov O."/>
            <person name="Brettin T."/>
            <person name="Detter J.C."/>
            <person name="Han C."/>
            <person name="Land M.L."/>
            <person name="Hauser L."/>
            <person name="Kyrpides N."/>
            <person name="Mikhailova N."/>
            <person name="Muyzer G."/>
            <person name="Woyke T."/>
        </authorList>
    </citation>
    <scope>NUCLEOTIDE SEQUENCE [LARGE SCALE GENOMIC DNA]</scope>
    <source>
        <strain evidence="1">ASO3-1</strain>
    </source>
</reference>
<dbReference type="RefSeq" id="WP_008869295.1">
    <property type="nucleotide sequence ID" value="NZ_ACJN02000001.1"/>
</dbReference>
<protein>
    <recommendedName>
        <fullName evidence="3">DUF932 domain-containing protein</fullName>
    </recommendedName>
</protein>
<sequence>MKAHFVSEQEVRAVPEVQGTETWNPVHHSLVIDAVENAVRDKGLGIQDKRFELTTGGGNLFASYRLDQGRDGVNWQIGFRNSIAKRFAVGITAGTYTMVCSNLVFAGDFVEFRKHTKGLDTDELFSMSGRAIETTVNRLESLEAWQLDLKNIPLSQRHMRILSFEAMRKQAFPASRFHRFLEAYREEIALNGLTLYSFYHSITRTIRDQSLSRISTRSEVLNQLVQDYQHWLSTNS</sequence>